<evidence type="ECO:0000256" key="3">
    <source>
        <dbReference type="ARBA" id="ARBA00011918"/>
    </source>
</evidence>
<dbReference type="GO" id="GO:0032259">
    <property type="term" value="P:methylation"/>
    <property type="evidence" value="ECO:0007669"/>
    <property type="project" value="UniProtKB-KW"/>
</dbReference>
<feature type="domain" description="Methylated-DNA-[protein]-cysteine S-methyltransferase DNA binding" evidence="12">
    <location>
        <begin position="83"/>
        <end position="173"/>
    </location>
</feature>
<dbReference type="EC" id="2.1.1.63" evidence="3"/>
<evidence type="ECO:0000256" key="11">
    <source>
        <dbReference type="ARBA" id="ARBA00049348"/>
    </source>
</evidence>
<evidence type="ECO:0000256" key="5">
    <source>
        <dbReference type="ARBA" id="ARBA00022603"/>
    </source>
</evidence>
<dbReference type="NCBIfam" id="TIGR00589">
    <property type="entry name" value="ogt"/>
    <property type="match status" value="1"/>
</dbReference>
<evidence type="ECO:0000313" key="13">
    <source>
        <dbReference type="EMBL" id="KIJ23870.1"/>
    </source>
</evidence>
<dbReference type="GO" id="GO:0006281">
    <property type="term" value="P:DNA repair"/>
    <property type="evidence" value="ECO:0007669"/>
    <property type="project" value="UniProtKB-KW"/>
</dbReference>
<dbReference type="CDD" id="cd06445">
    <property type="entry name" value="ATase"/>
    <property type="match status" value="1"/>
</dbReference>
<dbReference type="Pfam" id="PF01035">
    <property type="entry name" value="DNA_binding_1"/>
    <property type="match status" value="1"/>
</dbReference>
<proteinExistence type="inferred from homology"/>
<dbReference type="OrthoDB" id="1907495at2759"/>
<dbReference type="Gene3D" id="1.10.10.10">
    <property type="entry name" value="Winged helix-like DNA-binding domain superfamily/Winged helix DNA-binding domain"/>
    <property type="match status" value="1"/>
</dbReference>
<evidence type="ECO:0000256" key="6">
    <source>
        <dbReference type="ARBA" id="ARBA00022679"/>
    </source>
</evidence>
<dbReference type="EMBL" id="KN837573">
    <property type="protein sequence ID" value="KIJ23870.1"/>
    <property type="molecule type" value="Genomic_DNA"/>
</dbReference>
<dbReference type="InterPro" id="IPR036217">
    <property type="entry name" value="MethylDNA_cys_MeTrfase_DNAb"/>
</dbReference>
<keyword evidence="14" id="KW-1185">Reference proteome</keyword>
<dbReference type="PROSITE" id="PS00374">
    <property type="entry name" value="MGMT"/>
    <property type="match status" value="1"/>
</dbReference>
<comment type="catalytic activity">
    <reaction evidence="11">
        <text>a 6-O-methyl-2'-deoxyguanosine in DNA + L-cysteinyl-[protein] = S-methyl-L-cysteinyl-[protein] + a 2'-deoxyguanosine in DNA</text>
        <dbReference type="Rhea" id="RHEA:24000"/>
        <dbReference type="Rhea" id="RHEA-COMP:10131"/>
        <dbReference type="Rhea" id="RHEA-COMP:10132"/>
        <dbReference type="Rhea" id="RHEA-COMP:11367"/>
        <dbReference type="Rhea" id="RHEA-COMP:11368"/>
        <dbReference type="ChEBI" id="CHEBI:29950"/>
        <dbReference type="ChEBI" id="CHEBI:82612"/>
        <dbReference type="ChEBI" id="CHEBI:85445"/>
        <dbReference type="ChEBI" id="CHEBI:85448"/>
        <dbReference type="EC" id="2.1.1.63"/>
    </reaction>
</comment>
<gene>
    <name evidence="13" type="ORF">M422DRAFT_77208</name>
</gene>
<evidence type="ECO:0000259" key="12">
    <source>
        <dbReference type="Pfam" id="PF01035"/>
    </source>
</evidence>
<keyword evidence="7" id="KW-0227">DNA damage</keyword>
<accession>A0A0C9UFA6</accession>
<evidence type="ECO:0000256" key="2">
    <source>
        <dbReference type="ARBA" id="ARBA00008711"/>
    </source>
</evidence>
<evidence type="ECO:0000256" key="10">
    <source>
        <dbReference type="ARBA" id="ARBA00031621"/>
    </source>
</evidence>
<dbReference type="AlphaFoldDB" id="A0A0C9UFA6"/>
<name>A0A0C9UFA6_SPHS4</name>
<dbReference type="PANTHER" id="PTHR10815:SF13">
    <property type="entry name" value="METHYLATED-DNA--PROTEIN-CYSTEINE METHYLTRANSFERASE"/>
    <property type="match status" value="1"/>
</dbReference>
<comment type="catalytic activity">
    <reaction evidence="1">
        <text>a 4-O-methyl-thymidine in DNA + L-cysteinyl-[protein] = a thymidine in DNA + S-methyl-L-cysteinyl-[protein]</text>
        <dbReference type="Rhea" id="RHEA:53428"/>
        <dbReference type="Rhea" id="RHEA-COMP:10131"/>
        <dbReference type="Rhea" id="RHEA-COMP:10132"/>
        <dbReference type="Rhea" id="RHEA-COMP:13555"/>
        <dbReference type="Rhea" id="RHEA-COMP:13556"/>
        <dbReference type="ChEBI" id="CHEBI:29950"/>
        <dbReference type="ChEBI" id="CHEBI:82612"/>
        <dbReference type="ChEBI" id="CHEBI:137386"/>
        <dbReference type="ChEBI" id="CHEBI:137387"/>
        <dbReference type="EC" id="2.1.1.63"/>
    </reaction>
</comment>
<keyword evidence="5" id="KW-0489">Methyltransferase</keyword>
<evidence type="ECO:0000256" key="7">
    <source>
        <dbReference type="ARBA" id="ARBA00022763"/>
    </source>
</evidence>
<evidence type="ECO:0000313" key="14">
    <source>
        <dbReference type="Proteomes" id="UP000054279"/>
    </source>
</evidence>
<dbReference type="GO" id="GO:0003908">
    <property type="term" value="F:methylated-DNA-[protein]-cysteine S-methyltransferase activity"/>
    <property type="evidence" value="ECO:0007669"/>
    <property type="project" value="UniProtKB-EC"/>
</dbReference>
<evidence type="ECO:0000256" key="9">
    <source>
        <dbReference type="ARBA" id="ARBA00030795"/>
    </source>
</evidence>
<evidence type="ECO:0000256" key="8">
    <source>
        <dbReference type="ARBA" id="ARBA00023204"/>
    </source>
</evidence>
<dbReference type="Proteomes" id="UP000054279">
    <property type="component" value="Unassembled WGS sequence"/>
</dbReference>
<protein>
    <recommendedName>
        <fullName evidence="4">Methylated-DNA--protein-cysteine methyltransferase</fullName>
        <ecNumber evidence="3">2.1.1.63</ecNumber>
    </recommendedName>
    <alternativeName>
        <fullName evidence="9">6-O-methylguanine-DNA methyltransferase</fullName>
    </alternativeName>
    <alternativeName>
        <fullName evidence="10">O-6-methylguanine-DNA-alkyltransferase</fullName>
    </alternativeName>
</protein>
<organism evidence="13 14">
    <name type="scientific">Sphaerobolus stellatus (strain SS14)</name>
    <dbReference type="NCBI Taxonomy" id="990650"/>
    <lineage>
        <taxon>Eukaryota</taxon>
        <taxon>Fungi</taxon>
        <taxon>Dikarya</taxon>
        <taxon>Basidiomycota</taxon>
        <taxon>Agaricomycotina</taxon>
        <taxon>Agaricomycetes</taxon>
        <taxon>Phallomycetidae</taxon>
        <taxon>Geastrales</taxon>
        <taxon>Sphaerobolaceae</taxon>
        <taxon>Sphaerobolus</taxon>
    </lineage>
</organism>
<evidence type="ECO:0000256" key="1">
    <source>
        <dbReference type="ARBA" id="ARBA00001286"/>
    </source>
</evidence>
<dbReference type="PANTHER" id="PTHR10815">
    <property type="entry name" value="METHYLATED-DNA--PROTEIN-CYSTEINE METHYLTRANSFERASE"/>
    <property type="match status" value="1"/>
</dbReference>
<dbReference type="InterPro" id="IPR014048">
    <property type="entry name" value="MethylDNA_cys_MeTrfase_DNA-bd"/>
</dbReference>
<comment type="similarity">
    <text evidence="2">Belongs to the MGMT family.</text>
</comment>
<evidence type="ECO:0000256" key="4">
    <source>
        <dbReference type="ARBA" id="ARBA00015377"/>
    </source>
</evidence>
<dbReference type="HOGENOM" id="CLU_000445_52_3_1"/>
<dbReference type="InterPro" id="IPR036388">
    <property type="entry name" value="WH-like_DNA-bd_sf"/>
</dbReference>
<dbReference type="SUPFAM" id="SSF46767">
    <property type="entry name" value="Methylated DNA-protein cysteine methyltransferase, C-terminal domain"/>
    <property type="match status" value="1"/>
</dbReference>
<dbReference type="InterPro" id="IPR001497">
    <property type="entry name" value="MethylDNA_cys_MeTrfase_AS"/>
</dbReference>
<sequence>MPVVRTLNAVQYRFNPTAGNLVSKQKISSTGKVEHETVASHIVKVAEGEEVIDLAKCNVIYPSDAKTRKTFKTHKGKVPTAHQYAVYDFVRNIPVGKVTTYKNICNVLGEGSPRSVGSALRNNPFAPFVPCHRIIASNNFIGGFYGEWNKGGGSGKWGEQTQKKIEMLAREGVAFDEKGYLIGGEENIWRGPDSS</sequence>
<reference evidence="13 14" key="1">
    <citation type="submission" date="2014-06" db="EMBL/GenBank/DDBJ databases">
        <title>Evolutionary Origins and Diversification of the Mycorrhizal Mutualists.</title>
        <authorList>
            <consortium name="DOE Joint Genome Institute"/>
            <consortium name="Mycorrhizal Genomics Consortium"/>
            <person name="Kohler A."/>
            <person name="Kuo A."/>
            <person name="Nagy L.G."/>
            <person name="Floudas D."/>
            <person name="Copeland A."/>
            <person name="Barry K.W."/>
            <person name="Cichocki N."/>
            <person name="Veneault-Fourrey C."/>
            <person name="LaButti K."/>
            <person name="Lindquist E.A."/>
            <person name="Lipzen A."/>
            <person name="Lundell T."/>
            <person name="Morin E."/>
            <person name="Murat C."/>
            <person name="Riley R."/>
            <person name="Ohm R."/>
            <person name="Sun H."/>
            <person name="Tunlid A."/>
            <person name="Henrissat B."/>
            <person name="Grigoriev I.V."/>
            <person name="Hibbett D.S."/>
            <person name="Martin F."/>
        </authorList>
    </citation>
    <scope>NUCLEOTIDE SEQUENCE [LARGE SCALE GENOMIC DNA]</scope>
    <source>
        <strain evidence="13 14">SS14</strain>
    </source>
</reference>
<keyword evidence="6" id="KW-0808">Transferase</keyword>
<keyword evidence="8" id="KW-0234">DNA repair</keyword>